<keyword evidence="1" id="KW-0813">Transport</keyword>
<dbReference type="Proteomes" id="UP000563523">
    <property type="component" value="Unassembled WGS sequence"/>
</dbReference>
<accession>A0A850R4A1</accession>
<sequence>MNKASQQPTLELRRISKSFGKNLIFKNVNLAIQPQAILSIVGPSGVGKTTLLRTILGLEDVDQGEFFLRGAAFNPLDHSQNQVGAVFQDFRLFPHLNVLQNITLAAVQVQKKSTTEAQEAAEKLLTSLQLLEQKDKYPFQLSGGQKQRVAIARALILKPQVLCYDEPTSALDAASKWQVADLLEQFQASGMTQLVVTHDAEFAKRISNQIFTLGGQ</sequence>
<gene>
    <name evidence="5" type="ORF">HU830_00390</name>
</gene>
<dbReference type="Pfam" id="PF00005">
    <property type="entry name" value="ABC_tran"/>
    <property type="match status" value="1"/>
</dbReference>
<evidence type="ECO:0000313" key="6">
    <source>
        <dbReference type="Proteomes" id="UP000563523"/>
    </source>
</evidence>
<dbReference type="AlphaFoldDB" id="A0A850R4A1"/>
<keyword evidence="2" id="KW-0547">Nucleotide-binding</keyword>
<dbReference type="Gene3D" id="3.40.50.300">
    <property type="entry name" value="P-loop containing nucleotide triphosphate hydrolases"/>
    <property type="match status" value="1"/>
</dbReference>
<dbReference type="InterPro" id="IPR003593">
    <property type="entry name" value="AAA+_ATPase"/>
</dbReference>
<organism evidence="5 6">
    <name type="scientific">Bombilactobacillus apium</name>
    <dbReference type="NCBI Taxonomy" id="2675299"/>
    <lineage>
        <taxon>Bacteria</taxon>
        <taxon>Bacillati</taxon>
        <taxon>Bacillota</taxon>
        <taxon>Bacilli</taxon>
        <taxon>Lactobacillales</taxon>
        <taxon>Lactobacillaceae</taxon>
        <taxon>Bombilactobacillus</taxon>
    </lineage>
</organism>
<dbReference type="InterPro" id="IPR050093">
    <property type="entry name" value="ABC_SmlMolc_Importer"/>
</dbReference>
<evidence type="ECO:0000313" key="5">
    <source>
        <dbReference type="EMBL" id="NVY95667.1"/>
    </source>
</evidence>
<evidence type="ECO:0000256" key="2">
    <source>
        <dbReference type="ARBA" id="ARBA00022741"/>
    </source>
</evidence>
<comment type="caution">
    <text evidence="5">The sequence shown here is derived from an EMBL/GenBank/DDBJ whole genome shotgun (WGS) entry which is preliminary data.</text>
</comment>
<keyword evidence="3 5" id="KW-0067">ATP-binding</keyword>
<dbReference type="EMBL" id="JABZEC010000001">
    <property type="protein sequence ID" value="NVY95667.1"/>
    <property type="molecule type" value="Genomic_DNA"/>
</dbReference>
<dbReference type="RefSeq" id="WP_176941839.1">
    <property type="nucleotide sequence ID" value="NZ_JABZEC010000001.1"/>
</dbReference>
<dbReference type="SUPFAM" id="SSF52540">
    <property type="entry name" value="P-loop containing nucleoside triphosphate hydrolases"/>
    <property type="match status" value="1"/>
</dbReference>
<evidence type="ECO:0000259" key="4">
    <source>
        <dbReference type="PROSITE" id="PS50893"/>
    </source>
</evidence>
<dbReference type="InterPro" id="IPR003439">
    <property type="entry name" value="ABC_transporter-like_ATP-bd"/>
</dbReference>
<keyword evidence="6" id="KW-1185">Reference proteome</keyword>
<feature type="domain" description="ABC transporter" evidence="4">
    <location>
        <begin position="10"/>
        <end position="216"/>
    </location>
</feature>
<protein>
    <submittedName>
        <fullName evidence="5">Amino acid ABC transporter ATP-binding protein</fullName>
    </submittedName>
</protein>
<name>A0A850R4A1_9LACO</name>
<dbReference type="PROSITE" id="PS00211">
    <property type="entry name" value="ABC_TRANSPORTER_1"/>
    <property type="match status" value="1"/>
</dbReference>
<dbReference type="PROSITE" id="PS50893">
    <property type="entry name" value="ABC_TRANSPORTER_2"/>
    <property type="match status" value="1"/>
</dbReference>
<dbReference type="GO" id="GO:0005524">
    <property type="term" value="F:ATP binding"/>
    <property type="evidence" value="ECO:0007669"/>
    <property type="project" value="UniProtKB-KW"/>
</dbReference>
<evidence type="ECO:0000256" key="3">
    <source>
        <dbReference type="ARBA" id="ARBA00022840"/>
    </source>
</evidence>
<dbReference type="GO" id="GO:0016887">
    <property type="term" value="F:ATP hydrolysis activity"/>
    <property type="evidence" value="ECO:0007669"/>
    <property type="project" value="InterPro"/>
</dbReference>
<dbReference type="SMART" id="SM00382">
    <property type="entry name" value="AAA"/>
    <property type="match status" value="1"/>
</dbReference>
<dbReference type="InterPro" id="IPR027417">
    <property type="entry name" value="P-loop_NTPase"/>
</dbReference>
<dbReference type="InterPro" id="IPR017871">
    <property type="entry name" value="ABC_transporter-like_CS"/>
</dbReference>
<dbReference type="PANTHER" id="PTHR42781:SF9">
    <property type="entry name" value="AMINO ACID ABC TRANSPORTER, ATP-BINDING PROTEIN-RELATED"/>
    <property type="match status" value="1"/>
</dbReference>
<dbReference type="PANTHER" id="PTHR42781">
    <property type="entry name" value="SPERMIDINE/PUTRESCINE IMPORT ATP-BINDING PROTEIN POTA"/>
    <property type="match status" value="1"/>
</dbReference>
<reference evidence="5 6" key="1">
    <citation type="submission" date="2020-06" db="EMBL/GenBank/DDBJ databases">
        <authorList>
            <person name="Kang J."/>
        </authorList>
    </citation>
    <scope>NUCLEOTIDE SEQUENCE [LARGE SCALE GENOMIC DNA]</scope>
    <source>
        <strain evidence="5 6">DCY120</strain>
    </source>
</reference>
<proteinExistence type="predicted"/>
<evidence type="ECO:0000256" key="1">
    <source>
        <dbReference type="ARBA" id="ARBA00022448"/>
    </source>
</evidence>